<accession>A0A1Z2SCL6</accession>
<evidence type="ECO:0000313" key="3">
    <source>
        <dbReference type="Proteomes" id="UP000196708"/>
    </source>
</evidence>
<dbReference type="EMBL" id="CP018835">
    <property type="protein sequence ID" value="ASA54895.1"/>
    <property type="molecule type" value="Genomic_DNA"/>
</dbReference>
<sequence>MKFGITLLSLVASFCIGAALSSVYFENKISNFKEDIVSKEMSLLSMSSNVSAPCNEIKKTDRWFSQEYKGFTIFWKKLDSNAIVKFVVDDNYSSAVDILDNSCQVK</sequence>
<proteinExistence type="predicted"/>
<protein>
    <submittedName>
        <fullName evidence="2">Uncharacterized protein</fullName>
    </submittedName>
</protein>
<feature type="signal peptide" evidence="1">
    <location>
        <begin position="1"/>
        <end position="18"/>
    </location>
</feature>
<reference evidence="2 3" key="1">
    <citation type="submission" date="2016-12" db="EMBL/GenBank/DDBJ databases">
        <authorList>
            <person name="Song W.-J."/>
            <person name="Kurnit D.M."/>
        </authorList>
    </citation>
    <scope>NUCLEOTIDE SEQUENCE [LARGE SCALE GENOMIC DNA]</scope>
    <source>
        <strain evidence="2 3">ATCC 43942</strain>
    </source>
</reference>
<organism evidence="2 3">
    <name type="scientific">Vibrio gazogenes</name>
    <dbReference type="NCBI Taxonomy" id="687"/>
    <lineage>
        <taxon>Bacteria</taxon>
        <taxon>Pseudomonadati</taxon>
        <taxon>Pseudomonadota</taxon>
        <taxon>Gammaproteobacteria</taxon>
        <taxon>Vibrionales</taxon>
        <taxon>Vibrionaceae</taxon>
        <taxon>Vibrio</taxon>
    </lineage>
</organism>
<evidence type="ECO:0000313" key="2">
    <source>
        <dbReference type="EMBL" id="ASA54895.1"/>
    </source>
</evidence>
<gene>
    <name evidence="2" type="ORF">BSQ33_03600</name>
</gene>
<keyword evidence="1" id="KW-0732">Signal</keyword>
<dbReference type="AlphaFoldDB" id="A0A1Z2SCL6"/>
<dbReference type="RefSeq" id="WP_088133285.1">
    <property type="nucleotide sequence ID" value="NZ_CP018835.1"/>
</dbReference>
<name>A0A1Z2SCL6_VIBGA</name>
<dbReference type="KEGG" id="vga:BSQ33_03600"/>
<dbReference type="Proteomes" id="UP000196708">
    <property type="component" value="Chromosome 1"/>
</dbReference>
<feature type="chain" id="PRO_5013119915" evidence="1">
    <location>
        <begin position="19"/>
        <end position="106"/>
    </location>
</feature>
<dbReference type="OrthoDB" id="9871943at2"/>
<evidence type="ECO:0000256" key="1">
    <source>
        <dbReference type="SAM" id="SignalP"/>
    </source>
</evidence>